<evidence type="ECO:0000256" key="3">
    <source>
        <dbReference type="ARBA" id="ARBA00023002"/>
    </source>
</evidence>
<evidence type="ECO:0000256" key="1">
    <source>
        <dbReference type="ARBA" id="ARBA00001964"/>
    </source>
</evidence>
<reference evidence="7" key="1">
    <citation type="journal article" date="2017" name="Nature">
        <title>The sunflower genome provides insights into oil metabolism, flowering and Asterid evolution.</title>
        <authorList>
            <person name="Badouin H."/>
            <person name="Gouzy J."/>
            <person name="Grassa C.J."/>
            <person name="Murat F."/>
            <person name="Staton S.E."/>
            <person name="Cottret L."/>
            <person name="Lelandais-Briere C."/>
            <person name="Owens G.L."/>
            <person name="Carrere S."/>
            <person name="Mayjonade B."/>
            <person name="Legrand L."/>
            <person name="Gill N."/>
            <person name="Kane N.C."/>
            <person name="Bowers J.E."/>
            <person name="Hubner S."/>
            <person name="Bellec A."/>
            <person name="Berard A."/>
            <person name="Berges H."/>
            <person name="Blanchet N."/>
            <person name="Boniface M.C."/>
            <person name="Brunel D."/>
            <person name="Catrice O."/>
            <person name="Chaidir N."/>
            <person name="Claudel C."/>
            <person name="Donnadieu C."/>
            <person name="Faraut T."/>
            <person name="Fievet G."/>
            <person name="Helmstetter N."/>
            <person name="King M."/>
            <person name="Knapp S.J."/>
            <person name="Lai Z."/>
            <person name="Le Paslier M.C."/>
            <person name="Lippi Y."/>
            <person name="Lorenzon L."/>
            <person name="Mandel J.R."/>
            <person name="Marage G."/>
            <person name="Marchand G."/>
            <person name="Marquand E."/>
            <person name="Bret-Mestries E."/>
            <person name="Morien E."/>
            <person name="Nambeesan S."/>
            <person name="Nguyen T."/>
            <person name="Pegot-Espagnet P."/>
            <person name="Pouilly N."/>
            <person name="Raftis F."/>
            <person name="Sallet E."/>
            <person name="Schiex T."/>
            <person name="Thomas J."/>
            <person name="Vandecasteele C."/>
            <person name="Vares D."/>
            <person name="Vear F."/>
            <person name="Vautrin S."/>
            <person name="Crespi M."/>
            <person name="Mangin B."/>
            <person name="Burke J.M."/>
            <person name="Salse J."/>
            <person name="Munos S."/>
            <person name="Vincourt P."/>
            <person name="Rieseberg L.H."/>
            <person name="Langlade N.B."/>
        </authorList>
    </citation>
    <scope>NUCLEOTIDE SEQUENCE</scope>
    <source>
        <tissue evidence="7">Leaves</tissue>
    </source>
</reference>
<keyword evidence="8" id="KW-1185">Reference proteome</keyword>
<dbReference type="InterPro" id="IPR033248">
    <property type="entry name" value="Transketolase_C"/>
</dbReference>
<name>A0A9K3E7F9_HELAN</name>
<evidence type="ECO:0000256" key="5">
    <source>
        <dbReference type="ARBA" id="ARBA00023317"/>
    </source>
</evidence>
<accession>A0A9K3E7F9</accession>
<keyword evidence="3 7" id="KW-0560">Oxidoreductase</keyword>
<organism evidence="7 8">
    <name type="scientific">Helianthus annuus</name>
    <name type="common">Common sunflower</name>
    <dbReference type="NCBI Taxonomy" id="4232"/>
    <lineage>
        <taxon>Eukaryota</taxon>
        <taxon>Viridiplantae</taxon>
        <taxon>Streptophyta</taxon>
        <taxon>Embryophyta</taxon>
        <taxon>Tracheophyta</taxon>
        <taxon>Spermatophyta</taxon>
        <taxon>Magnoliopsida</taxon>
        <taxon>eudicotyledons</taxon>
        <taxon>Gunneridae</taxon>
        <taxon>Pentapetalae</taxon>
        <taxon>asterids</taxon>
        <taxon>campanulids</taxon>
        <taxon>Asterales</taxon>
        <taxon>Asteraceae</taxon>
        <taxon>Asteroideae</taxon>
        <taxon>Heliantheae alliance</taxon>
        <taxon>Heliantheae</taxon>
        <taxon>Helianthus</taxon>
    </lineage>
</organism>
<evidence type="ECO:0000256" key="2">
    <source>
        <dbReference type="ARBA" id="ARBA00012281"/>
    </source>
</evidence>
<sequence>MKSVLNLEEAEIMRPDEHITIFTYFRMRCHVMQAAKTLVNKGYEPEVIDVRYLKPFDLHTIGNSIKKARSVLIVAECMRTGELLQV</sequence>
<dbReference type="Pfam" id="PF02780">
    <property type="entry name" value="Transketolase_C"/>
    <property type="match status" value="1"/>
</dbReference>
<dbReference type="EC" id="1.2.4.1" evidence="2"/>
<evidence type="ECO:0000313" key="8">
    <source>
        <dbReference type="Proteomes" id="UP000215914"/>
    </source>
</evidence>
<dbReference type="EMBL" id="MNCJ02000329">
    <property type="protein sequence ID" value="KAF5768382.1"/>
    <property type="molecule type" value="Genomic_DNA"/>
</dbReference>
<evidence type="ECO:0000259" key="6">
    <source>
        <dbReference type="Pfam" id="PF02780"/>
    </source>
</evidence>
<proteinExistence type="predicted"/>
<dbReference type="PANTHER" id="PTHR43257">
    <property type="entry name" value="PYRUVATE DEHYDROGENASE E1 COMPONENT BETA SUBUNIT"/>
    <property type="match status" value="1"/>
</dbReference>
<keyword evidence="5 7" id="KW-0670">Pyruvate</keyword>
<dbReference type="SUPFAM" id="SSF52922">
    <property type="entry name" value="TK C-terminal domain-like"/>
    <property type="match status" value="1"/>
</dbReference>
<gene>
    <name evidence="7" type="ORF">HanXRQr2_Chr14g0635781</name>
</gene>
<dbReference type="Gene3D" id="3.40.50.920">
    <property type="match status" value="1"/>
</dbReference>
<dbReference type="PANTHER" id="PTHR43257:SF2">
    <property type="entry name" value="PYRUVATE DEHYDROGENASE E1 COMPONENT SUBUNIT BETA"/>
    <property type="match status" value="1"/>
</dbReference>
<keyword evidence="4" id="KW-0786">Thiamine pyrophosphate</keyword>
<dbReference type="Proteomes" id="UP000215914">
    <property type="component" value="Unassembled WGS sequence"/>
</dbReference>
<evidence type="ECO:0000313" key="7">
    <source>
        <dbReference type="EMBL" id="KAF5768382.1"/>
    </source>
</evidence>
<dbReference type="Gramene" id="mRNA:HanXRQr2_Chr14g0635781">
    <property type="protein sequence ID" value="CDS:HanXRQr2_Chr14g0635781.1"/>
    <property type="gene ID" value="HanXRQr2_Chr14g0635781"/>
</dbReference>
<reference evidence="7" key="2">
    <citation type="submission" date="2020-06" db="EMBL/GenBank/DDBJ databases">
        <title>Helianthus annuus Genome sequencing and assembly Release 2.</title>
        <authorList>
            <person name="Gouzy J."/>
            <person name="Langlade N."/>
            <person name="Munos S."/>
        </authorList>
    </citation>
    <scope>NUCLEOTIDE SEQUENCE</scope>
    <source>
        <tissue evidence="7">Leaves</tissue>
    </source>
</reference>
<protein>
    <recommendedName>
        <fullName evidence="2">pyruvate dehydrogenase (acetyl-transferring)</fullName>
        <ecNumber evidence="2">1.2.4.1</ecNumber>
    </recommendedName>
</protein>
<dbReference type="AlphaFoldDB" id="A0A9K3E7F9"/>
<comment type="caution">
    <text evidence="7">The sequence shown here is derived from an EMBL/GenBank/DDBJ whole genome shotgun (WGS) entry which is preliminary data.</text>
</comment>
<dbReference type="InterPro" id="IPR009014">
    <property type="entry name" value="Transketo_C/PFOR_II"/>
</dbReference>
<evidence type="ECO:0000256" key="4">
    <source>
        <dbReference type="ARBA" id="ARBA00023052"/>
    </source>
</evidence>
<comment type="cofactor">
    <cofactor evidence="1">
        <name>thiamine diphosphate</name>
        <dbReference type="ChEBI" id="CHEBI:58937"/>
    </cofactor>
</comment>
<feature type="domain" description="Transketolase C-terminal" evidence="6">
    <location>
        <begin position="9"/>
        <end position="81"/>
    </location>
</feature>
<dbReference type="GO" id="GO:0004739">
    <property type="term" value="F:pyruvate dehydrogenase (acetyl-transferring) activity"/>
    <property type="evidence" value="ECO:0007669"/>
    <property type="project" value="UniProtKB-EC"/>
</dbReference>